<proteinExistence type="predicted"/>
<dbReference type="InterPro" id="IPR047655">
    <property type="entry name" value="Transpos_IS630-like"/>
</dbReference>
<dbReference type="Gene3D" id="3.30.420.10">
    <property type="entry name" value="Ribonuclease H-like superfamily/Ribonuclease H"/>
    <property type="match status" value="1"/>
</dbReference>
<sequence>MRDNDGRKLDHATLEALRIRACEQIENGAHPEDVAAGLGFNRSTVFGWVAAYRKGGAEALRAKPVPGRPPKLTRAQMSVLFTMIAGSNPAQFQLEFALWTRDLVRQVIAQRFGVNLSVGSVGRVLRSLGLSPQRPLHRATQQDPERVARWRAEEYPAIRDEAAQLGATVYFADEAGIRSDCHSGTTWAPVGQTPVVRTTGARHAINMISAVTAKGAMHFRTFTGKMNADVFIDYCRDLLNDDGGTVFLIIDGHPVHRSRAVKDFAASTEGRPRLFFLPPYSPELNPDEWVWKNVKHDRIGKTAISSADDLRGKAESALLRLQRLPELIRAFFRDPCLRYITA</sequence>
<dbReference type="Proteomes" id="UP000315677">
    <property type="component" value="Unassembled WGS sequence"/>
</dbReference>
<accession>A0A543DNY6</accession>
<evidence type="ECO:0000313" key="3">
    <source>
        <dbReference type="EMBL" id="TQM11044.1"/>
    </source>
</evidence>
<dbReference type="Pfam" id="PF13358">
    <property type="entry name" value="DDE_3"/>
    <property type="match status" value="1"/>
</dbReference>
<dbReference type="AlphaFoldDB" id="A0A543DNY6"/>
<evidence type="ECO:0000313" key="4">
    <source>
        <dbReference type="Proteomes" id="UP000315677"/>
    </source>
</evidence>
<keyword evidence="4" id="KW-1185">Reference proteome</keyword>
<feature type="domain" description="Tc1-like transposase DDE" evidence="1">
    <location>
        <begin position="169"/>
        <end position="311"/>
    </location>
</feature>
<dbReference type="NCBIfam" id="NF033545">
    <property type="entry name" value="transpos_IS630"/>
    <property type="match status" value="1"/>
</dbReference>
<dbReference type="GO" id="GO:0003676">
    <property type="term" value="F:nucleic acid binding"/>
    <property type="evidence" value="ECO:0007669"/>
    <property type="project" value="InterPro"/>
</dbReference>
<organism evidence="3 4">
    <name type="scientific">Pseudonocardia kunmingensis</name>
    <dbReference type="NCBI Taxonomy" id="630975"/>
    <lineage>
        <taxon>Bacteria</taxon>
        <taxon>Bacillati</taxon>
        <taxon>Actinomycetota</taxon>
        <taxon>Actinomycetes</taxon>
        <taxon>Pseudonocardiales</taxon>
        <taxon>Pseudonocardiaceae</taxon>
        <taxon>Pseudonocardia</taxon>
    </lineage>
</organism>
<dbReference type="InterPro" id="IPR036397">
    <property type="entry name" value="RNaseH_sf"/>
</dbReference>
<comment type="caution">
    <text evidence="3">The sequence shown here is derived from an EMBL/GenBank/DDBJ whole genome shotgun (WGS) entry which is preliminary data.</text>
</comment>
<name>A0A543DNY6_9PSEU</name>
<dbReference type="OrthoDB" id="341531at2"/>
<dbReference type="RefSeq" id="WP_142054862.1">
    <property type="nucleotide sequence ID" value="NZ_VFPA01000002.1"/>
</dbReference>
<dbReference type="PANTHER" id="PTHR46564">
    <property type="entry name" value="TRANSPOSASE"/>
    <property type="match status" value="1"/>
</dbReference>
<dbReference type="Pfam" id="PF13384">
    <property type="entry name" value="HTH_23"/>
    <property type="match status" value="1"/>
</dbReference>
<dbReference type="PANTHER" id="PTHR46564:SF1">
    <property type="entry name" value="TRANSPOSASE"/>
    <property type="match status" value="1"/>
</dbReference>
<dbReference type="InterPro" id="IPR025959">
    <property type="entry name" value="Winged_HTH_dom"/>
</dbReference>
<protein>
    <submittedName>
        <fullName evidence="3">Transposase</fullName>
    </submittedName>
</protein>
<gene>
    <name evidence="3" type="ORF">FB558_3579</name>
</gene>
<reference evidence="3 4" key="1">
    <citation type="submission" date="2019-06" db="EMBL/GenBank/DDBJ databases">
        <title>Sequencing the genomes of 1000 actinobacteria strains.</title>
        <authorList>
            <person name="Klenk H.-P."/>
        </authorList>
    </citation>
    <scope>NUCLEOTIDE SEQUENCE [LARGE SCALE GENOMIC DNA]</scope>
    <source>
        <strain evidence="3 4">DSM 45301</strain>
    </source>
</reference>
<dbReference type="InterPro" id="IPR038717">
    <property type="entry name" value="Tc1-like_DDE_dom"/>
</dbReference>
<dbReference type="InterPro" id="IPR009057">
    <property type="entry name" value="Homeodomain-like_sf"/>
</dbReference>
<dbReference type="EMBL" id="VFPA01000002">
    <property type="protein sequence ID" value="TQM11044.1"/>
    <property type="molecule type" value="Genomic_DNA"/>
</dbReference>
<evidence type="ECO:0000259" key="2">
    <source>
        <dbReference type="Pfam" id="PF13592"/>
    </source>
</evidence>
<evidence type="ECO:0000259" key="1">
    <source>
        <dbReference type="Pfam" id="PF13358"/>
    </source>
</evidence>
<dbReference type="Pfam" id="PF13592">
    <property type="entry name" value="HTH_33"/>
    <property type="match status" value="1"/>
</dbReference>
<feature type="domain" description="Winged helix-turn helix" evidence="2">
    <location>
        <begin position="95"/>
        <end position="153"/>
    </location>
</feature>
<dbReference type="SUPFAM" id="SSF46689">
    <property type="entry name" value="Homeodomain-like"/>
    <property type="match status" value="1"/>
</dbReference>